<dbReference type="InterPro" id="IPR015500">
    <property type="entry name" value="Peptidase_S8_subtilisin-rel"/>
</dbReference>
<dbReference type="PANTHER" id="PTHR43806">
    <property type="entry name" value="PEPTIDASE S8"/>
    <property type="match status" value="1"/>
</dbReference>
<dbReference type="GO" id="GO:0006508">
    <property type="term" value="P:proteolysis"/>
    <property type="evidence" value="ECO:0007669"/>
    <property type="project" value="UniProtKB-KW"/>
</dbReference>
<feature type="region of interest" description="Disordered" evidence="6">
    <location>
        <begin position="62"/>
        <end position="87"/>
    </location>
</feature>
<dbReference type="AlphaFoldDB" id="A0A5N5VWW5"/>
<feature type="region of interest" description="Disordered" evidence="6">
    <location>
        <begin position="392"/>
        <end position="446"/>
    </location>
</feature>
<evidence type="ECO:0000256" key="8">
    <source>
        <dbReference type="SAM" id="SignalP"/>
    </source>
</evidence>
<feature type="signal peptide" evidence="8">
    <location>
        <begin position="1"/>
        <end position="21"/>
    </location>
</feature>
<evidence type="ECO:0000256" key="4">
    <source>
        <dbReference type="ARBA" id="ARBA00022825"/>
    </source>
</evidence>
<keyword evidence="7" id="KW-0472">Membrane</keyword>
<keyword evidence="4 5" id="KW-0720">Serine protease</keyword>
<comment type="caution">
    <text evidence="10">The sequence shown here is derived from an EMBL/GenBank/DDBJ whole genome shotgun (WGS) entry which is preliminary data.</text>
</comment>
<feature type="active site" description="Charge relay system" evidence="5">
    <location>
        <position position="54"/>
    </location>
</feature>
<comment type="similarity">
    <text evidence="1 5">Belongs to the peptidase S8 family.</text>
</comment>
<proteinExistence type="inferred from homology"/>
<dbReference type="Gene3D" id="3.40.50.200">
    <property type="entry name" value="Peptidase S8/S53 domain"/>
    <property type="match status" value="1"/>
</dbReference>
<dbReference type="Proteomes" id="UP000327000">
    <property type="component" value="Unassembled WGS sequence"/>
</dbReference>
<feature type="domain" description="Peptidase S8/S53" evidence="9">
    <location>
        <begin position="45"/>
        <end position="300"/>
    </location>
</feature>
<dbReference type="OrthoDB" id="9798386at2"/>
<feature type="compositionally biased region" description="Pro residues" evidence="6">
    <location>
        <begin position="414"/>
        <end position="446"/>
    </location>
</feature>
<dbReference type="SUPFAM" id="SSF52743">
    <property type="entry name" value="Subtilisin-like"/>
    <property type="match status" value="1"/>
</dbReference>
<dbReference type="Pfam" id="PF00082">
    <property type="entry name" value="Peptidase_S8"/>
    <property type="match status" value="1"/>
</dbReference>
<feature type="active site" description="Charge relay system" evidence="5">
    <location>
        <position position="251"/>
    </location>
</feature>
<sequence>MASSLSSLLAFGGVVAPSAHAGTVREGQWYLETMQAERMWEKTTGKGITVAVLDSGVRSSQPELQGKVLPGKSYISGGEGDDGREASDLHGTAMSALIAGDGQSDMQVKGLAPGVRILPVKMKMGLGDTSPIADGIRYAADSDAKIISMSIGSDAASVDDKHKAQLQRAVDYAVKRGKLLFAAVGNEGSRTNIASYPAATRGVVGVSAVDTRLRTGKFSTHGPQVALSAPGVDIPTVCEGKTGYCRGRGTSHATALASASAALVWSLHPKWTGNQVLRVLLDTAGRPPHGKVPSEYVGYGMIRPRENVLENKGDPGPPDVNPLVAAAEKADKSSGKSASPTAPATHEPAGATGKKSKGKDDNLPWFIGGAIAVAVPGAVLVALMVRRGRRKARARKQQMQSAVAAGPYGGTAPMDPPYPQQQPQQPQQPPQPPMPPPGGGRPPGGS</sequence>
<dbReference type="EMBL" id="VOKX01000142">
    <property type="protein sequence ID" value="KAB7832890.1"/>
    <property type="molecule type" value="Genomic_DNA"/>
</dbReference>
<evidence type="ECO:0000259" key="9">
    <source>
        <dbReference type="Pfam" id="PF00082"/>
    </source>
</evidence>
<evidence type="ECO:0000256" key="5">
    <source>
        <dbReference type="PROSITE-ProRule" id="PRU01240"/>
    </source>
</evidence>
<name>A0A5N5VWW5_STRMB</name>
<evidence type="ECO:0000256" key="3">
    <source>
        <dbReference type="ARBA" id="ARBA00022801"/>
    </source>
</evidence>
<dbReference type="InterPro" id="IPR050131">
    <property type="entry name" value="Peptidase_S8_subtilisin-like"/>
</dbReference>
<feature type="transmembrane region" description="Helical" evidence="7">
    <location>
        <begin position="363"/>
        <end position="385"/>
    </location>
</feature>
<evidence type="ECO:0000256" key="7">
    <source>
        <dbReference type="SAM" id="Phobius"/>
    </source>
</evidence>
<dbReference type="InterPro" id="IPR036852">
    <property type="entry name" value="Peptidase_S8/S53_dom_sf"/>
</dbReference>
<gene>
    <name evidence="10" type="ORF">FRZ00_34325</name>
</gene>
<dbReference type="GO" id="GO:0004252">
    <property type="term" value="F:serine-type endopeptidase activity"/>
    <property type="evidence" value="ECO:0007669"/>
    <property type="project" value="UniProtKB-UniRule"/>
</dbReference>
<evidence type="ECO:0000313" key="11">
    <source>
        <dbReference type="Proteomes" id="UP000327000"/>
    </source>
</evidence>
<dbReference type="PRINTS" id="PR00723">
    <property type="entry name" value="SUBTILISIN"/>
</dbReference>
<accession>A0A5N5VWW5</accession>
<keyword evidence="3 5" id="KW-0378">Hydrolase</keyword>
<reference evidence="10 11" key="1">
    <citation type="journal article" date="2019" name="Microb. Cell Fact.">
        <title>Exploring novel herbicidin analogues by transcriptional regulator overexpression and MS/MS molecular networking.</title>
        <authorList>
            <person name="Shi Y."/>
            <person name="Gu R."/>
            <person name="Li Y."/>
            <person name="Wang X."/>
            <person name="Ren W."/>
            <person name="Li X."/>
            <person name="Wang L."/>
            <person name="Xie Y."/>
            <person name="Hong B."/>
        </authorList>
    </citation>
    <scope>NUCLEOTIDE SEQUENCE [LARGE SCALE GENOMIC DNA]</scope>
    <source>
        <strain evidence="10 11">US-43</strain>
    </source>
</reference>
<evidence type="ECO:0000313" key="10">
    <source>
        <dbReference type="EMBL" id="KAB7832890.1"/>
    </source>
</evidence>
<feature type="chain" id="PRO_5024878727" evidence="8">
    <location>
        <begin position="22"/>
        <end position="446"/>
    </location>
</feature>
<dbReference type="InterPro" id="IPR004913">
    <property type="entry name" value="Herpes_gJ"/>
</dbReference>
<dbReference type="Pfam" id="PF03229">
    <property type="entry name" value="Alpha_GJ"/>
    <property type="match status" value="1"/>
</dbReference>
<evidence type="ECO:0000256" key="6">
    <source>
        <dbReference type="SAM" id="MobiDB-lite"/>
    </source>
</evidence>
<feature type="active site" description="Charge relay system" evidence="5">
    <location>
        <position position="90"/>
    </location>
</feature>
<organism evidence="10 11">
    <name type="scientific">Streptomyces mobaraensis</name>
    <name type="common">Streptoverticillium mobaraense</name>
    <dbReference type="NCBI Taxonomy" id="35621"/>
    <lineage>
        <taxon>Bacteria</taxon>
        <taxon>Bacillati</taxon>
        <taxon>Actinomycetota</taxon>
        <taxon>Actinomycetes</taxon>
        <taxon>Kitasatosporales</taxon>
        <taxon>Streptomycetaceae</taxon>
        <taxon>Streptomyces</taxon>
    </lineage>
</organism>
<keyword evidence="11" id="KW-1185">Reference proteome</keyword>
<protein>
    <submittedName>
        <fullName evidence="10">S8 family serine peptidase</fullName>
    </submittedName>
</protein>
<keyword evidence="2 5" id="KW-0645">Protease</keyword>
<dbReference type="PANTHER" id="PTHR43806:SF11">
    <property type="entry name" value="CEREVISIN-RELATED"/>
    <property type="match status" value="1"/>
</dbReference>
<keyword evidence="7" id="KW-1133">Transmembrane helix</keyword>
<keyword evidence="7" id="KW-0812">Transmembrane</keyword>
<dbReference type="PROSITE" id="PS51892">
    <property type="entry name" value="SUBTILASE"/>
    <property type="match status" value="1"/>
</dbReference>
<dbReference type="InterPro" id="IPR000209">
    <property type="entry name" value="Peptidase_S8/S53_dom"/>
</dbReference>
<keyword evidence="8" id="KW-0732">Signal</keyword>
<evidence type="ECO:0000256" key="2">
    <source>
        <dbReference type="ARBA" id="ARBA00022670"/>
    </source>
</evidence>
<feature type="region of interest" description="Disordered" evidence="6">
    <location>
        <begin position="307"/>
        <end position="358"/>
    </location>
</feature>
<evidence type="ECO:0000256" key="1">
    <source>
        <dbReference type="ARBA" id="ARBA00011073"/>
    </source>
</evidence>